<evidence type="ECO:0000256" key="1">
    <source>
        <dbReference type="ARBA" id="ARBA00004651"/>
    </source>
</evidence>
<reference evidence="9 10" key="1">
    <citation type="submission" date="2019-09" db="EMBL/GenBank/DDBJ databases">
        <title>Actinomadura physcomitrii sp. nov., a novel actinomycete isolated from moss [Physcomitrium sphaericum (Ludw) Fuernr].</title>
        <authorList>
            <person name="Liu C."/>
            <person name="Zhuang X."/>
        </authorList>
    </citation>
    <scope>NUCLEOTIDE SEQUENCE [LARGE SCALE GENOMIC DNA]</scope>
    <source>
        <strain evidence="9 10">CYP1-1B</strain>
    </source>
</reference>
<evidence type="ECO:0000256" key="3">
    <source>
        <dbReference type="ARBA" id="ARBA00022475"/>
    </source>
</evidence>
<feature type="transmembrane region" description="Helical" evidence="7">
    <location>
        <begin position="57"/>
        <end position="83"/>
    </location>
</feature>
<comment type="subcellular location">
    <subcellularLocation>
        <location evidence="1">Cell membrane</location>
        <topology evidence="1">Multi-pass membrane protein</topology>
    </subcellularLocation>
</comment>
<dbReference type="OrthoDB" id="7375466at2"/>
<comment type="caution">
    <text evidence="9">The sequence shown here is derived from an EMBL/GenBank/DDBJ whole genome shotgun (WGS) entry which is preliminary data.</text>
</comment>
<keyword evidence="5 7" id="KW-1133">Transmembrane helix</keyword>
<dbReference type="PROSITE" id="PS50850">
    <property type="entry name" value="MFS"/>
    <property type="match status" value="1"/>
</dbReference>
<keyword evidence="3" id="KW-1003">Cell membrane</keyword>
<dbReference type="PANTHER" id="PTHR42718:SF46">
    <property type="entry name" value="BLR6921 PROTEIN"/>
    <property type="match status" value="1"/>
</dbReference>
<evidence type="ECO:0000313" key="9">
    <source>
        <dbReference type="EMBL" id="KAB2362795.1"/>
    </source>
</evidence>
<feature type="transmembrane region" description="Helical" evidence="7">
    <location>
        <begin position="245"/>
        <end position="268"/>
    </location>
</feature>
<feature type="transmembrane region" description="Helical" evidence="7">
    <location>
        <begin position="341"/>
        <end position="360"/>
    </location>
</feature>
<dbReference type="Gene3D" id="1.20.1250.20">
    <property type="entry name" value="MFS general substrate transporter like domains"/>
    <property type="match status" value="1"/>
</dbReference>
<feature type="transmembrane region" description="Helical" evidence="7">
    <location>
        <begin position="207"/>
        <end position="224"/>
    </location>
</feature>
<feature type="transmembrane region" description="Helical" evidence="7">
    <location>
        <begin position="381"/>
        <end position="400"/>
    </location>
</feature>
<gene>
    <name evidence="9" type="ORF">F9B16_44610</name>
</gene>
<feature type="transmembrane region" description="Helical" evidence="7">
    <location>
        <begin position="116"/>
        <end position="139"/>
    </location>
</feature>
<feature type="transmembrane region" description="Helical" evidence="7">
    <location>
        <begin position="406"/>
        <end position="428"/>
    </location>
</feature>
<dbReference type="PANTHER" id="PTHR42718">
    <property type="entry name" value="MAJOR FACILITATOR SUPERFAMILY MULTIDRUG TRANSPORTER MFSC"/>
    <property type="match status" value="1"/>
</dbReference>
<dbReference type="InterPro" id="IPR020846">
    <property type="entry name" value="MFS_dom"/>
</dbReference>
<name>A0A6L3VGP4_9ACTN</name>
<dbReference type="PROSITE" id="PS00216">
    <property type="entry name" value="SUGAR_TRANSPORT_1"/>
    <property type="match status" value="1"/>
</dbReference>
<evidence type="ECO:0000256" key="5">
    <source>
        <dbReference type="ARBA" id="ARBA00022989"/>
    </source>
</evidence>
<dbReference type="GO" id="GO:0005886">
    <property type="term" value="C:plasma membrane"/>
    <property type="evidence" value="ECO:0007669"/>
    <property type="project" value="UniProtKB-SubCell"/>
</dbReference>
<keyword evidence="4 7" id="KW-0812">Transmembrane</keyword>
<keyword evidence="2" id="KW-0813">Transport</keyword>
<feature type="transmembrane region" description="Helical" evidence="7">
    <location>
        <begin position="309"/>
        <end position="329"/>
    </location>
</feature>
<feature type="transmembrane region" description="Helical" evidence="7">
    <location>
        <begin position="177"/>
        <end position="195"/>
    </location>
</feature>
<evidence type="ECO:0000313" key="10">
    <source>
        <dbReference type="Proteomes" id="UP000483004"/>
    </source>
</evidence>
<evidence type="ECO:0000256" key="7">
    <source>
        <dbReference type="SAM" id="Phobius"/>
    </source>
</evidence>
<dbReference type="InterPro" id="IPR011701">
    <property type="entry name" value="MFS"/>
</dbReference>
<dbReference type="CDD" id="cd17321">
    <property type="entry name" value="MFS_MMR_MDR_like"/>
    <property type="match status" value="1"/>
</dbReference>
<sequence length="443" mass="43111">MLIIDVTVVNVALPSAAADLHLGRGGQTWVVIAYSLCFGGLLLLGGRLADALGRRRAFLLGLALFTAASLVSGLAGTGGVLIAGRAAQGVGAALLSPAALSIVTTTFHGPERDRALGVWAAVGGTGAAVGVLAGGLLTSGPGWEWVFFVNVPVGLAVLALLPSAVPHVPPVRRPLDPGGAAAATLAAGSLIYGLVKAGEDGWGSAPALIPIGAAAVLAAAFVLIERTVRSPLVPLGLLRRRTVASGNVLMVAASVLLLSGFFLCSQYLQNLLGFSAVETGLTFLPAAVGTIVGAHLASHLAGKVGGRPVAAAGFAIAAAGVLLLARVPAGGHAWPDVVPGFVLLALGAGAGFVSATTTAMSGIGHDEAGPASGVVSTGHEIGGALGVALATALAGASIGGHGASGFHTAFAAFGVLAAAVALLALVLVPPGRPGPGDGPVFAH</sequence>
<dbReference type="EMBL" id="WBMR01000268">
    <property type="protein sequence ID" value="KAB2362795.1"/>
    <property type="molecule type" value="Genomic_DNA"/>
</dbReference>
<keyword evidence="6 7" id="KW-0472">Membrane</keyword>
<keyword evidence="10" id="KW-1185">Reference proteome</keyword>
<protein>
    <submittedName>
        <fullName evidence="9">MFS transporter</fullName>
    </submittedName>
</protein>
<dbReference type="Proteomes" id="UP000483004">
    <property type="component" value="Unassembled WGS sequence"/>
</dbReference>
<dbReference type="SUPFAM" id="SSF103473">
    <property type="entry name" value="MFS general substrate transporter"/>
    <property type="match status" value="1"/>
</dbReference>
<evidence type="ECO:0000256" key="6">
    <source>
        <dbReference type="ARBA" id="ARBA00023136"/>
    </source>
</evidence>
<dbReference type="GO" id="GO:0022857">
    <property type="term" value="F:transmembrane transporter activity"/>
    <property type="evidence" value="ECO:0007669"/>
    <property type="project" value="InterPro"/>
</dbReference>
<dbReference type="InterPro" id="IPR005829">
    <property type="entry name" value="Sugar_transporter_CS"/>
</dbReference>
<organism evidence="9 10">
    <name type="scientific">Actinomadura montaniterrae</name>
    <dbReference type="NCBI Taxonomy" id="1803903"/>
    <lineage>
        <taxon>Bacteria</taxon>
        <taxon>Bacillati</taxon>
        <taxon>Actinomycetota</taxon>
        <taxon>Actinomycetes</taxon>
        <taxon>Streptosporangiales</taxon>
        <taxon>Thermomonosporaceae</taxon>
        <taxon>Actinomadura</taxon>
    </lineage>
</organism>
<evidence type="ECO:0000256" key="2">
    <source>
        <dbReference type="ARBA" id="ARBA00022448"/>
    </source>
</evidence>
<dbReference type="Gene3D" id="1.20.1720.10">
    <property type="entry name" value="Multidrug resistance protein D"/>
    <property type="match status" value="1"/>
</dbReference>
<evidence type="ECO:0000259" key="8">
    <source>
        <dbReference type="PROSITE" id="PS50850"/>
    </source>
</evidence>
<accession>A0A6L3VGP4</accession>
<dbReference type="AlphaFoldDB" id="A0A6L3VGP4"/>
<evidence type="ECO:0000256" key="4">
    <source>
        <dbReference type="ARBA" id="ARBA00022692"/>
    </source>
</evidence>
<feature type="transmembrane region" description="Helical" evidence="7">
    <location>
        <begin position="27"/>
        <end position="45"/>
    </location>
</feature>
<proteinExistence type="predicted"/>
<dbReference type="Pfam" id="PF07690">
    <property type="entry name" value="MFS_1"/>
    <property type="match status" value="1"/>
</dbReference>
<dbReference type="InterPro" id="IPR036259">
    <property type="entry name" value="MFS_trans_sf"/>
</dbReference>
<feature type="domain" description="Major facilitator superfamily (MFS) profile" evidence="8">
    <location>
        <begin position="1"/>
        <end position="432"/>
    </location>
</feature>
<feature type="transmembrane region" description="Helical" evidence="7">
    <location>
        <begin position="145"/>
        <end position="165"/>
    </location>
</feature>
<feature type="transmembrane region" description="Helical" evidence="7">
    <location>
        <begin position="280"/>
        <end position="297"/>
    </location>
</feature>